<dbReference type="InterPro" id="IPR043504">
    <property type="entry name" value="Peptidase_S1_PA_chymotrypsin"/>
</dbReference>
<dbReference type="InterPro" id="IPR018114">
    <property type="entry name" value="TRYPSIN_HIS"/>
</dbReference>
<accession>A0A8X6QPU6</accession>
<dbReference type="PROSITE" id="PS50240">
    <property type="entry name" value="TRYPSIN_DOM"/>
    <property type="match status" value="1"/>
</dbReference>
<evidence type="ECO:0000259" key="8">
    <source>
        <dbReference type="PROSITE" id="PS51888"/>
    </source>
</evidence>
<organism evidence="9 10">
    <name type="scientific">Nephila pilipes</name>
    <name type="common">Giant wood spider</name>
    <name type="synonym">Nephila maculata</name>
    <dbReference type="NCBI Taxonomy" id="299642"/>
    <lineage>
        <taxon>Eukaryota</taxon>
        <taxon>Metazoa</taxon>
        <taxon>Ecdysozoa</taxon>
        <taxon>Arthropoda</taxon>
        <taxon>Chelicerata</taxon>
        <taxon>Arachnida</taxon>
        <taxon>Araneae</taxon>
        <taxon>Araneomorphae</taxon>
        <taxon>Entelegynae</taxon>
        <taxon>Araneoidea</taxon>
        <taxon>Nephilidae</taxon>
        <taxon>Nephila</taxon>
    </lineage>
</organism>
<dbReference type="Gene3D" id="2.40.10.10">
    <property type="entry name" value="Trypsin-like serine proteases"/>
    <property type="match status" value="1"/>
</dbReference>
<dbReference type="Pfam" id="PF00089">
    <property type="entry name" value="Trypsin"/>
    <property type="match status" value="1"/>
</dbReference>
<evidence type="ECO:0000256" key="6">
    <source>
        <dbReference type="SAM" id="MobiDB-lite"/>
    </source>
</evidence>
<feature type="region of interest" description="Disordered" evidence="6">
    <location>
        <begin position="95"/>
        <end position="114"/>
    </location>
</feature>
<keyword evidence="2" id="KW-0732">Signal</keyword>
<feature type="domain" description="Peptidase S1" evidence="7">
    <location>
        <begin position="505"/>
        <end position="751"/>
    </location>
</feature>
<keyword evidence="4" id="KW-0720">Serine protease</keyword>
<comment type="caution">
    <text evidence="9">The sequence shown here is derived from an EMBL/GenBank/DDBJ whole genome shotgun (WGS) entry which is preliminary data.</text>
</comment>
<protein>
    <submittedName>
        <fullName evidence="9">Clotting factor B</fullName>
    </submittedName>
</protein>
<evidence type="ECO:0000256" key="5">
    <source>
        <dbReference type="ARBA" id="ARBA00023157"/>
    </source>
</evidence>
<sequence>MIFIHTGAHHARFKVSNSGSLYSMECSLFKLNSFVRAFYIIIYVTTPIHRASSDPINSEIWANNETSKNYYKSLPFSLGVKETDDIKSDFTTNKTFQDSTKSSSEQLKEQKNQNIDKNYNLERGAFYYASSSDTRQDNTSVHLFIKNDSSKSKNILANSENKKNNAFANKDGVSCVGRCSEKTTKHSKDEFPFINRIPKTNRNDFYRENEMRTANKNSTGKRFVEVELHNDSFIIYPDYSEENKSNGVEPVDVSFQNDPPQFHQRNTSNSFDNVPSPLLYRSRSFSDDFEDHDEETEFSSVEITGSRNGLNDTDSSVEAYFSPSGIQGRYSRSDDFSENPLPSASEVVGRSGGRSRVPLLPVLPVAEKNDGEENSGEKNVTNEQLKEYITQLRQARAAGVIFTDDGSNQQQCQTNDRSAGTCRPLPECRAVMETIRTQMPAICRWRNDMPIVCCPNPTLSRKFDLTGCGTRTIRGLKRVERQVARIGIIPGLEPPVNKTNMRPSIAGGDESQMGAWPWMAGIYTRNFGIENFLCGAAIIDNKHLVTAAHCFRTRGGARVLPTRYSVRVGSIKVLEGTQHLIDEIIIHPQYIPRQHYNDIAVIRLKEPINFENNVQPICLPTAEEIRRKKLLGKEVTVTGWGDQDFGGKRATILREVNVKVINVSSCDKSYEEVRGTSLPRGITRQFICAGVPEGGKDACQRDSGGPLMLLENSAWFLVGVVSFGFQCARAEYPGVYTRVTDYLDWIQEAVSNS</sequence>
<feature type="compositionally biased region" description="Polar residues" evidence="6">
    <location>
        <begin position="95"/>
        <end position="105"/>
    </location>
</feature>
<dbReference type="PANTHER" id="PTHR24252">
    <property type="entry name" value="ACROSIN-RELATED"/>
    <property type="match status" value="1"/>
</dbReference>
<evidence type="ECO:0000313" key="10">
    <source>
        <dbReference type="Proteomes" id="UP000887013"/>
    </source>
</evidence>
<feature type="domain" description="Clip" evidence="8">
    <location>
        <begin position="411"/>
        <end position="454"/>
    </location>
</feature>
<dbReference type="SMART" id="SM00020">
    <property type="entry name" value="Tryp_SPc"/>
    <property type="match status" value="1"/>
</dbReference>
<dbReference type="Proteomes" id="UP000887013">
    <property type="component" value="Unassembled WGS sequence"/>
</dbReference>
<dbReference type="SUPFAM" id="SSF50494">
    <property type="entry name" value="Trypsin-like serine proteases"/>
    <property type="match status" value="1"/>
</dbReference>
<dbReference type="InterPro" id="IPR009003">
    <property type="entry name" value="Peptidase_S1_PA"/>
</dbReference>
<feature type="compositionally biased region" description="Polar residues" evidence="6">
    <location>
        <begin position="301"/>
        <end position="316"/>
    </location>
</feature>
<evidence type="ECO:0000256" key="3">
    <source>
        <dbReference type="ARBA" id="ARBA00022801"/>
    </source>
</evidence>
<evidence type="ECO:0000256" key="4">
    <source>
        <dbReference type="ARBA" id="ARBA00022825"/>
    </source>
</evidence>
<keyword evidence="10" id="KW-1185">Reference proteome</keyword>
<reference evidence="9" key="1">
    <citation type="submission" date="2020-08" db="EMBL/GenBank/DDBJ databases">
        <title>Multicomponent nature underlies the extraordinary mechanical properties of spider dragline silk.</title>
        <authorList>
            <person name="Kono N."/>
            <person name="Nakamura H."/>
            <person name="Mori M."/>
            <person name="Yoshida Y."/>
            <person name="Ohtoshi R."/>
            <person name="Malay A.D."/>
            <person name="Moran D.A.P."/>
            <person name="Tomita M."/>
            <person name="Numata K."/>
            <person name="Arakawa K."/>
        </authorList>
    </citation>
    <scope>NUCLEOTIDE SEQUENCE</scope>
</reference>
<dbReference type="FunFam" id="2.40.10.10:FF:000006">
    <property type="entry name" value="Serine proteinase stubble"/>
    <property type="match status" value="1"/>
</dbReference>
<dbReference type="GO" id="GO:0004252">
    <property type="term" value="F:serine-type endopeptidase activity"/>
    <property type="evidence" value="ECO:0007669"/>
    <property type="project" value="InterPro"/>
</dbReference>
<dbReference type="SMART" id="SM00680">
    <property type="entry name" value="CLIP"/>
    <property type="match status" value="1"/>
</dbReference>
<dbReference type="EMBL" id="BMAW01033480">
    <property type="protein sequence ID" value="GFU30391.1"/>
    <property type="molecule type" value="Genomic_DNA"/>
</dbReference>
<keyword evidence="5" id="KW-1015">Disulfide bond</keyword>
<dbReference type="InterPro" id="IPR001314">
    <property type="entry name" value="Peptidase_S1A"/>
</dbReference>
<name>A0A8X6QPU6_NEPPI</name>
<dbReference type="InterPro" id="IPR001254">
    <property type="entry name" value="Trypsin_dom"/>
</dbReference>
<keyword evidence="3" id="KW-0378">Hydrolase</keyword>
<evidence type="ECO:0000256" key="2">
    <source>
        <dbReference type="ARBA" id="ARBA00022729"/>
    </source>
</evidence>
<evidence type="ECO:0000313" key="9">
    <source>
        <dbReference type="EMBL" id="GFU30391.1"/>
    </source>
</evidence>
<evidence type="ECO:0000259" key="7">
    <source>
        <dbReference type="PROSITE" id="PS50240"/>
    </source>
</evidence>
<dbReference type="AlphaFoldDB" id="A0A8X6QPU6"/>
<dbReference type="GO" id="GO:0006508">
    <property type="term" value="P:proteolysis"/>
    <property type="evidence" value="ECO:0007669"/>
    <property type="project" value="UniProtKB-KW"/>
</dbReference>
<keyword evidence="1" id="KW-0645">Protease</keyword>
<dbReference type="CDD" id="cd00190">
    <property type="entry name" value="Tryp_SPc"/>
    <property type="match status" value="1"/>
</dbReference>
<dbReference type="PROSITE" id="PS00134">
    <property type="entry name" value="TRYPSIN_HIS"/>
    <property type="match status" value="1"/>
</dbReference>
<evidence type="ECO:0000256" key="1">
    <source>
        <dbReference type="ARBA" id="ARBA00022670"/>
    </source>
</evidence>
<dbReference type="PRINTS" id="PR00722">
    <property type="entry name" value="CHYMOTRYPSIN"/>
</dbReference>
<proteinExistence type="predicted"/>
<gene>
    <name evidence="9" type="ORF">NPIL_512671</name>
</gene>
<dbReference type="InterPro" id="IPR022700">
    <property type="entry name" value="CLIP"/>
</dbReference>
<feature type="region of interest" description="Disordered" evidence="6">
    <location>
        <begin position="293"/>
        <end position="316"/>
    </location>
</feature>
<dbReference type="OrthoDB" id="6380398at2759"/>
<feature type="region of interest" description="Disordered" evidence="6">
    <location>
        <begin position="330"/>
        <end position="353"/>
    </location>
</feature>
<dbReference type="PROSITE" id="PS51888">
    <property type="entry name" value="CLIP"/>
    <property type="match status" value="1"/>
</dbReference>
<dbReference type="PANTHER" id="PTHR24252:SF7">
    <property type="entry name" value="HYALIN"/>
    <property type="match status" value="1"/>
</dbReference>